<dbReference type="PROSITE" id="PS00236">
    <property type="entry name" value="NEUROTR_ION_CHANNEL"/>
    <property type="match status" value="1"/>
</dbReference>
<dbReference type="SUPFAM" id="SSF63712">
    <property type="entry name" value="Nicotinic receptor ligand binding domain-like"/>
    <property type="match status" value="1"/>
</dbReference>
<dbReference type="PANTHER" id="PTHR18945">
    <property type="entry name" value="NEUROTRANSMITTER GATED ION CHANNEL"/>
    <property type="match status" value="1"/>
</dbReference>
<dbReference type="STRING" id="1965070.A0A443QL03"/>
<dbReference type="Proteomes" id="UP000285301">
    <property type="component" value="Unassembled WGS sequence"/>
</dbReference>
<dbReference type="GO" id="GO:0016020">
    <property type="term" value="C:membrane"/>
    <property type="evidence" value="ECO:0007669"/>
    <property type="project" value="UniProtKB-SubCell"/>
</dbReference>
<organism evidence="4 5">
    <name type="scientific">Dinothrombium tinctorium</name>
    <dbReference type="NCBI Taxonomy" id="1965070"/>
    <lineage>
        <taxon>Eukaryota</taxon>
        <taxon>Metazoa</taxon>
        <taxon>Ecdysozoa</taxon>
        <taxon>Arthropoda</taxon>
        <taxon>Chelicerata</taxon>
        <taxon>Arachnida</taxon>
        <taxon>Acari</taxon>
        <taxon>Acariformes</taxon>
        <taxon>Trombidiformes</taxon>
        <taxon>Prostigmata</taxon>
        <taxon>Anystina</taxon>
        <taxon>Parasitengona</taxon>
        <taxon>Trombidioidea</taxon>
        <taxon>Trombidiidae</taxon>
        <taxon>Dinothrombium</taxon>
    </lineage>
</organism>
<proteinExistence type="predicted"/>
<dbReference type="GO" id="GO:0005230">
    <property type="term" value="F:extracellular ligand-gated monoatomic ion channel activity"/>
    <property type="evidence" value="ECO:0007669"/>
    <property type="project" value="InterPro"/>
</dbReference>
<comment type="subcellular location">
    <subcellularLocation>
        <location evidence="1">Membrane</location>
        <topology evidence="1">Multi-pass membrane protein</topology>
    </subcellularLocation>
</comment>
<evidence type="ECO:0000313" key="4">
    <source>
        <dbReference type="EMBL" id="RWS03698.1"/>
    </source>
</evidence>
<dbReference type="Pfam" id="PF02931">
    <property type="entry name" value="Neur_chan_LBD"/>
    <property type="match status" value="1"/>
</dbReference>
<dbReference type="InterPro" id="IPR036734">
    <property type="entry name" value="Neur_chan_lig-bd_sf"/>
</dbReference>
<gene>
    <name evidence="4" type="ORF">B4U79_10120</name>
</gene>
<dbReference type="AlphaFoldDB" id="A0A443QL03"/>
<comment type="caution">
    <text evidence="4">The sequence shown here is derived from an EMBL/GenBank/DDBJ whole genome shotgun (WGS) entry which is preliminary data.</text>
</comment>
<evidence type="ECO:0000256" key="2">
    <source>
        <dbReference type="ARBA" id="ARBA00023136"/>
    </source>
</evidence>
<evidence type="ECO:0000313" key="5">
    <source>
        <dbReference type="Proteomes" id="UP000285301"/>
    </source>
</evidence>
<dbReference type="EMBL" id="NCKU01006250">
    <property type="protein sequence ID" value="RWS03698.1"/>
    <property type="molecule type" value="Genomic_DNA"/>
</dbReference>
<accession>A0A443QL03</accession>
<dbReference type="GO" id="GO:0004888">
    <property type="term" value="F:transmembrane signaling receptor activity"/>
    <property type="evidence" value="ECO:0007669"/>
    <property type="project" value="InterPro"/>
</dbReference>
<feature type="domain" description="Neurotransmitter-gated ion-channel ligand-binding" evidence="3">
    <location>
        <begin position="1"/>
        <end position="153"/>
    </location>
</feature>
<keyword evidence="5" id="KW-1185">Reference proteome</keyword>
<dbReference type="Gene3D" id="2.70.170.10">
    <property type="entry name" value="Neurotransmitter-gated ion-channel ligand-binding domain"/>
    <property type="match status" value="1"/>
</dbReference>
<reference evidence="4 5" key="1">
    <citation type="journal article" date="2018" name="Gigascience">
        <title>Genomes of trombidid mites reveal novel predicted allergens and laterally-transferred genes associated with secondary metabolism.</title>
        <authorList>
            <person name="Dong X."/>
            <person name="Chaisiri K."/>
            <person name="Xia D."/>
            <person name="Armstrong S.D."/>
            <person name="Fang Y."/>
            <person name="Donnelly M.J."/>
            <person name="Kadowaki T."/>
            <person name="McGarry J.W."/>
            <person name="Darby A.C."/>
            <person name="Makepeace B.L."/>
        </authorList>
    </citation>
    <scope>NUCLEOTIDE SEQUENCE [LARGE SCALE GENOMIC DNA]</scope>
    <source>
        <strain evidence="4">UoL-WK</strain>
    </source>
</reference>
<protein>
    <recommendedName>
        <fullName evidence="3">Neurotransmitter-gated ion-channel ligand-binding domain-containing protein</fullName>
    </recommendedName>
</protein>
<keyword evidence="2" id="KW-0472">Membrane</keyword>
<name>A0A443QL03_9ACAR</name>
<sequence>MYFRQFWNDPRLRFSNREVNTISGSKDFKQRIWTPDTFIVNAHDISSYNVPNPQIFVKINSNGDVLMSERLKASIKCFQEINKFPCDMQHCELEIESYAYKADTIRYDLTEMKGSDTIVIPNFEVRGFTTENKIIYLSNGNYSRSIAGFDLQRSINDQDFLVTSDNNTPAFYSVLLSKSDLSKGQSDYC</sequence>
<evidence type="ECO:0000259" key="3">
    <source>
        <dbReference type="Pfam" id="PF02931"/>
    </source>
</evidence>
<evidence type="ECO:0000256" key="1">
    <source>
        <dbReference type="ARBA" id="ARBA00004141"/>
    </source>
</evidence>
<dbReference type="InterPro" id="IPR018000">
    <property type="entry name" value="Neurotransmitter_ion_chnl_CS"/>
</dbReference>
<dbReference type="OrthoDB" id="6514602at2759"/>
<dbReference type="InterPro" id="IPR006202">
    <property type="entry name" value="Neur_chan_lig-bd"/>
</dbReference>
<dbReference type="InterPro" id="IPR006201">
    <property type="entry name" value="Neur_channel"/>
</dbReference>